<organism evidence="3 4">
    <name type="scientific">Laccaria amethystina LaAM-08-1</name>
    <dbReference type="NCBI Taxonomy" id="1095629"/>
    <lineage>
        <taxon>Eukaryota</taxon>
        <taxon>Fungi</taxon>
        <taxon>Dikarya</taxon>
        <taxon>Basidiomycota</taxon>
        <taxon>Agaricomycotina</taxon>
        <taxon>Agaricomycetes</taxon>
        <taxon>Agaricomycetidae</taxon>
        <taxon>Agaricales</taxon>
        <taxon>Agaricineae</taxon>
        <taxon>Hydnangiaceae</taxon>
        <taxon>Laccaria</taxon>
    </lineage>
</organism>
<keyword evidence="1" id="KW-1133">Transmembrane helix</keyword>
<dbReference type="Pfam" id="PF20152">
    <property type="entry name" value="DUF6534"/>
    <property type="match status" value="1"/>
</dbReference>
<feature type="domain" description="DUF6534" evidence="2">
    <location>
        <begin position="176"/>
        <end position="261"/>
    </location>
</feature>
<feature type="transmembrane region" description="Helical" evidence="1">
    <location>
        <begin position="17"/>
        <end position="39"/>
    </location>
</feature>
<reference evidence="3 4" key="1">
    <citation type="submission" date="2014-04" db="EMBL/GenBank/DDBJ databases">
        <authorList>
            <consortium name="DOE Joint Genome Institute"/>
            <person name="Kuo A."/>
            <person name="Kohler A."/>
            <person name="Nagy L.G."/>
            <person name="Floudas D."/>
            <person name="Copeland A."/>
            <person name="Barry K.W."/>
            <person name="Cichocki N."/>
            <person name="Veneault-Fourrey C."/>
            <person name="LaButti K."/>
            <person name="Lindquist E.A."/>
            <person name="Lipzen A."/>
            <person name="Lundell T."/>
            <person name="Morin E."/>
            <person name="Murat C."/>
            <person name="Sun H."/>
            <person name="Tunlid A."/>
            <person name="Henrissat B."/>
            <person name="Grigoriev I.V."/>
            <person name="Hibbett D.S."/>
            <person name="Martin F."/>
            <person name="Nordberg H.P."/>
            <person name="Cantor M.N."/>
            <person name="Hua S.X."/>
        </authorList>
    </citation>
    <scope>NUCLEOTIDE SEQUENCE [LARGE SCALE GENOMIC DNA]</scope>
    <source>
        <strain evidence="3 4">LaAM-08-1</strain>
    </source>
</reference>
<evidence type="ECO:0000313" key="4">
    <source>
        <dbReference type="Proteomes" id="UP000054477"/>
    </source>
</evidence>
<feature type="transmembrane region" description="Helical" evidence="1">
    <location>
        <begin position="164"/>
        <end position="190"/>
    </location>
</feature>
<feature type="transmembrane region" description="Helical" evidence="1">
    <location>
        <begin position="51"/>
        <end position="72"/>
    </location>
</feature>
<feature type="transmembrane region" description="Helical" evidence="1">
    <location>
        <begin position="211"/>
        <end position="232"/>
    </location>
</feature>
<sequence length="333" mass="36909">MASSNTSIDLSSIFAPVYWGFVISLLFGGMTIVQAYNYFPKYPNDRPRVRFAAASMLVLDLLSSALVAYSVYYYLVPQFGSILPLGTATVEMSVECLISTGITLTSQLYFAHQLLSVKRSGRGNWIIIGIIVVCAILGFAGGIGCTVSMIVFRHAVLVNRNRTFEIFFGIAKAFGAITDILATGALCAFLTSAKTGMRQTNGLIDSLMKFIIHRGALVTSMQTLLLISFYAFPTRLHWLAFHFNVTKLYVNTFFAMLNAREGLKEKHLSNTANSALFSDDTTVSKDRYRAKLANINDPEQHLIRNVESFSNEEDREKPLEMPTVTKTVVVTNL</sequence>
<feature type="transmembrane region" description="Helical" evidence="1">
    <location>
        <begin position="123"/>
        <end position="152"/>
    </location>
</feature>
<dbReference type="PANTHER" id="PTHR40465:SF1">
    <property type="entry name" value="DUF6534 DOMAIN-CONTAINING PROTEIN"/>
    <property type="match status" value="1"/>
</dbReference>
<dbReference type="HOGENOM" id="CLU_046025_1_1_1"/>
<name>A0A0C9WJB8_9AGAR</name>
<dbReference type="Proteomes" id="UP000054477">
    <property type="component" value="Unassembled WGS sequence"/>
</dbReference>
<dbReference type="AlphaFoldDB" id="A0A0C9WJB8"/>
<dbReference type="OrthoDB" id="2792702at2759"/>
<dbReference type="EMBL" id="KN838795">
    <property type="protein sequence ID" value="KIJ94419.1"/>
    <property type="molecule type" value="Genomic_DNA"/>
</dbReference>
<dbReference type="InterPro" id="IPR045339">
    <property type="entry name" value="DUF6534"/>
</dbReference>
<keyword evidence="4" id="KW-1185">Reference proteome</keyword>
<feature type="transmembrane region" description="Helical" evidence="1">
    <location>
        <begin position="92"/>
        <end position="111"/>
    </location>
</feature>
<keyword evidence="1" id="KW-0472">Membrane</keyword>
<evidence type="ECO:0000256" key="1">
    <source>
        <dbReference type="SAM" id="Phobius"/>
    </source>
</evidence>
<dbReference type="PANTHER" id="PTHR40465">
    <property type="entry name" value="CHROMOSOME 1, WHOLE GENOME SHOTGUN SEQUENCE"/>
    <property type="match status" value="1"/>
</dbReference>
<evidence type="ECO:0000313" key="3">
    <source>
        <dbReference type="EMBL" id="KIJ94419.1"/>
    </source>
</evidence>
<reference evidence="4" key="2">
    <citation type="submission" date="2015-01" db="EMBL/GenBank/DDBJ databases">
        <title>Evolutionary Origins and Diversification of the Mycorrhizal Mutualists.</title>
        <authorList>
            <consortium name="DOE Joint Genome Institute"/>
            <consortium name="Mycorrhizal Genomics Consortium"/>
            <person name="Kohler A."/>
            <person name="Kuo A."/>
            <person name="Nagy L.G."/>
            <person name="Floudas D."/>
            <person name="Copeland A."/>
            <person name="Barry K.W."/>
            <person name="Cichocki N."/>
            <person name="Veneault-Fourrey C."/>
            <person name="LaButti K."/>
            <person name="Lindquist E.A."/>
            <person name="Lipzen A."/>
            <person name="Lundell T."/>
            <person name="Morin E."/>
            <person name="Murat C."/>
            <person name="Riley R."/>
            <person name="Ohm R."/>
            <person name="Sun H."/>
            <person name="Tunlid A."/>
            <person name="Henrissat B."/>
            <person name="Grigoriev I.V."/>
            <person name="Hibbett D.S."/>
            <person name="Martin F."/>
        </authorList>
    </citation>
    <scope>NUCLEOTIDE SEQUENCE [LARGE SCALE GENOMIC DNA]</scope>
    <source>
        <strain evidence="4">LaAM-08-1</strain>
    </source>
</reference>
<keyword evidence="1" id="KW-0812">Transmembrane</keyword>
<dbReference type="STRING" id="1095629.A0A0C9WJB8"/>
<gene>
    <name evidence="3" type="ORF">K443DRAFT_683789</name>
</gene>
<protein>
    <recommendedName>
        <fullName evidence="2">DUF6534 domain-containing protein</fullName>
    </recommendedName>
</protein>
<accession>A0A0C9WJB8</accession>
<proteinExistence type="predicted"/>
<evidence type="ECO:0000259" key="2">
    <source>
        <dbReference type="Pfam" id="PF20152"/>
    </source>
</evidence>